<dbReference type="EMBL" id="ML978725">
    <property type="protein sequence ID" value="KAF2086251.1"/>
    <property type="molecule type" value="Genomic_DNA"/>
</dbReference>
<accession>A0A9P4LXN0</accession>
<evidence type="ECO:0000256" key="1">
    <source>
        <dbReference type="SAM" id="MobiDB-lite"/>
    </source>
</evidence>
<feature type="compositionally biased region" description="Polar residues" evidence="1">
    <location>
        <begin position="1"/>
        <end position="17"/>
    </location>
</feature>
<feature type="compositionally biased region" description="Polar residues" evidence="1">
    <location>
        <begin position="53"/>
        <end position="65"/>
    </location>
</feature>
<evidence type="ECO:0000313" key="3">
    <source>
        <dbReference type="Proteomes" id="UP000799776"/>
    </source>
</evidence>
<organism evidence="2 3">
    <name type="scientific">Saccharata proteae CBS 121410</name>
    <dbReference type="NCBI Taxonomy" id="1314787"/>
    <lineage>
        <taxon>Eukaryota</taxon>
        <taxon>Fungi</taxon>
        <taxon>Dikarya</taxon>
        <taxon>Ascomycota</taxon>
        <taxon>Pezizomycotina</taxon>
        <taxon>Dothideomycetes</taxon>
        <taxon>Dothideomycetes incertae sedis</taxon>
        <taxon>Botryosphaeriales</taxon>
        <taxon>Saccharataceae</taxon>
        <taxon>Saccharata</taxon>
    </lineage>
</organism>
<dbReference type="AlphaFoldDB" id="A0A9P4LXN0"/>
<dbReference type="Proteomes" id="UP000799776">
    <property type="component" value="Unassembled WGS sequence"/>
</dbReference>
<feature type="compositionally biased region" description="Polar residues" evidence="1">
    <location>
        <begin position="157"/>
        <end position="167"/>
    </location>
</feature>
<feature type="region of interest" description="Disordered" evidence="1">
    <location>
        <begin position="151"/>
        <end position="186"/>
    </location>
</feature>
<feature type="region of interest" description="Disordered" evidence="1">
    <location>
        <begin position="217"/>
        <end position="237"/>
    </location>
</feature>
<name>A0A9P4LXN0_9PEZI</name>
<dbReference type="OrthoDB" id="5391950at2759"/>
<sequence length="322" mass="34854">MRPLSASSNKQTTSNISPKRKRGPSVSDPTTQASTEVQPFAPRLDTSAFPPSIAQQATTEQSLVGSESPRTRVAHQLESLQLRGSLPAPSFTAGEVLESPSAATAPKKAKHAYDDTSLNGFEGYLRQTFPPGWEARSGAQRSASTGTIDYLEVAETPQATSTSSIYGNDSDRISPPPPSSSPSVKLFLSARSPNNAAKSPRSPSPLPATAFTWQDSEITGHLVNPSTDPEDDGEGINGSDYKSLHGWAFRHLVKAMLAFEFWIWHNRSAIRSGFYDTHGQQPEKLNRTVVILEYYFGVTVGVANSTVTRHETQYGYPVLGTD</sequence>
<proteinExistence type="predicted"/>
<keyword evidence="3" id="KW-1185">Reference proteome</keyword>
<reference evidence="2" key="1">
    <citation type="journal article" date="2020" name="Stud. Mycol.">
        <title>101 Dothideomycetes genomes: a test case for predicting lifestyles and emergence of pathogens.</title>
        <authorList>
            <person name="Haridas S."/>
            <person name="Albert R."/>
            <person name="Binder M."/>
            <person name="Bloem J."/>
            <person name="Labutti K."/>
            <person name="Salamov A."/>
            <person name="Andreopoulos B."/>
            <person name="Baker S."/>
            <person name="Barry K."/>
            <person name="Bills G."/>
            <person name="Bluhm B."/>
            <person name="Cannon C."/>
            <person name="Castanera R."/>
            <person name="Culley D."/>
            <person name="Daum C."/>
            <person name="Ezra D."/>
            <person name="Gonzalez J."/>
            <person name="Henrissat B."/>
            <person name="Kuo A."/>
            <person name="Liang C."/>
            <person name="Lipzen A."/>
            <person name="Lutzoni F."/>
            <person name="Magnuson J."/>
            <person name="Mondo S."/>
            <person name="Nolan M."/>
            <person name="Ohm R."/>
            <person name="Pangilinan J."/>
            <person name="Park H.-J."/>
            <person name="Ramirez L."/>
            <person name="Alfaro M."/>
            <person name="Sun H."/>
            <person name="Tritt A."/>
            <person name="Yoshinaga Y."/>
            <person name="Zwiers L.-H."/>
            <person name="Turgeon B."/>
            <person name="Goodwin S."/>
            <person name="Spatafora J."/>
            <person name="Crous P."/>
            <person name="Grigoriev I."/>
        </authorList>
    </citation>
    <scope>NUCLEOTIDE SEQUENCE</scope>
    <source>
        <strain evidence="2">CBS 121410</strain>
    </source>
</reference>
<feature type="compositionally biased region" description="Polar residues" evidence="1">
    <location>
        <begin position="27"/>
        <end position="37"/>
    </location>
</feature>
<comment type="caution">
    <text evidence="2">The sequence shown here is derived from an EMBL/GenBank/DDBJ whole genome shotgun (WGS) entry which is preliminary data.</text>
</comment>
<gene>
    <name evidence="2" type="ORF">K490DRAFT_66799</name>
</gene>
<protein>
    <submittedName>
        <fullName evidence="2">Uncharacterized protein</fullName>
    </submittedName>
</protein>
<feature type="region of interest" description="Disordered" evidence="1">
    <location>
        <begin position="1"/>
        <end position="116"/>
    </location>
</feature>
<evidence type="ECO:0000313" key="2">
    <source>
        <dbReference type="EMBL" id="KAF2086251.1"/>
    </source>
</evidence>